<protein>
    <submittedName>
        <fullName evidence="6">Flagellar basal-body rod protein FlgG</fullName>
    </submittedName>
</protein>
<comment type="similarity">
    <text evidence="1 2">Belongs to the flagella basal body rod proteins family.</text>
</comment>
<name>A0A4R2NE59_9BACL</name>
<keyword evidence="6" id="KW-0282">Flagellum</keyword>
<proteinExistence type="inferred from homology"/>
<accession>A0A4R2NE59</accession>
<gene>
    <name evidence="6" type="ORF">EV207_1615</name>
</gene>
<comment type="subcellular location">
    <subcellularLocation>
        <location evidence="2">Bacterial flagellum basal body</location>
    </subcellularLocation>
</comment>
<evidence type="ECO:0000256" key="1">
    <source>
        <dbReference type="ARBA" id="ARBA00009677"/>
    </source>
</evidence>
<dbReference type="Pfam" id="PF22692">
    <property type="entry name" value="LlgE_F_G_D1"/>
    <property type="match status" value="1"/>
</dbReference>
<dbReference type="InterPro" id="IPR053967">
    <property type="entry name" value="LlgE_F_G-like_D1"/>
</dbReference>
<feature type="domain" description="Flagellar basal-body/hook protein C-terminal" evidence="4">
    <location>
        <begin position="234"/>
        <end position="279"/>
    </location>
</feature>
<comment type="caution">
    <text evidence="6">The sequence shown here is derived from an EMBL/GenBank/DDBJ whole genome shotgun (WGS) entry which is preliminary data.</text>
</comment>
<dbReference type="InterPro" id="IPR010930">
    <property type="entry name" value="Flg_bb/hook_C_dom"/>
</dbReference>
<dbReference type="OrthoDB" id="9804559at2"/>
<reference evidence="6 7" key="1">
    <citation type="submission" date="2019-03" db="EMBL/GenBank/DDBJ databases">
        <title>Genomic Encyclopedia of Type Strains, Phase IV (KMG-IV): sequencing the most valuable type-strain genomes for metagenomic binning, comparative biology and taxonomic classification.</title>
        <authorList>
            <person name="Goeker M."/>
        </authorList>
    </citation>
    <scope>NUCLEOTIDE SEQUENCE [LARGE SCALE GENOMIC DNA]</scope>
    <source>
        <strain evidence="6 7">DSM 19377</strain>
    </source>
</reference>
<dbReference type="InterPro" id="IPR020013">
    <property type="entry name" value="Flagellar_FlgE/F/G"/>
</dbReference>
<dbReference type="PANTHER" id="PTHR30435">
    <property type="entry name" value="FLAGELLAR PROTEIN"/>
    <property type="match status" value="1"/>
</dbReference>
<organism evidence="6 7">
    <name type="scientific">Scopulibacillus darangshiensis</name>
    <dbReference type="NCBI Taxonomy" id="442528"/>
    <lineage>
        <taxon>Bacteria</taxon>
        <taxon>Bacillati</taxon>
        <taxon>Bacillota</taxon>
        <taxon>Bacilli</taxon>
        <taxon>Bacillales</taxon>
        <taxon>Sporolactobacillaceae</taxon>
        <taxon>Scopulibacillus</taxon>
    </lineage>
</organism>
<feature type="domain" description="Flagellar basal body rod protein N-terminal" evidence="3">
    <location>
        <begin position="5"/>
        <end position="35"/>
    </location>
</feature>
<dbReference type="Pfam" id="PF06429">
    <property type="entry name" value="Flg_bbr_C"/>
    <property type="match status" value="1"/>
</dbReference>
<sequence>MDRSLTTASAAMGQIQTKIDVIANNLSNVNTMGYKSKSAVFTSLLTQQIQNVPVDSDRADRLTPKGIRIGTGSKVGDIQLIMVQGAINQTDRPLDLALTKPNQFFMIGVVDDKGRESTQYTRNGAFYLQKDASNPGQMILVTADGNAVLGSDHQRIQIPAGATGIHINAAGVIESVMPDGSHVAAGPIGLVSISRPQLLESKGGSYFSLPNLQSLGLGLNDVRKLIGLQNAAIQQGALEASNVDVTQELTDLVAAERSYQFNARAISISDQMMGLVNSLR</sequence>
<dbReference type="PROSITE" id="PS00588">
    <property type="entry name" value="FLAGELLA_BB_ROD"/>
    <property type="match status" value="1"/>
</dbReference>
<dbReference type="SUPFAM" id="SSF117143">
    <property type="entry name" value="Flagellar hook protein flgE"/>
    <property type="match status" value="1"/>
</dbReference>
<dbReference type="InterPro" id="IPR037925">
    <property type="entry name" value="FlgE/F/G-like"/>
</dbReference>
<evidence type="ECO:0000313" key="6">
    <source>
        <dbReference type="EMBL" id="TCP19523.1"/>
    </source>
</evidence>
<dbReference type="Proteomes" id="UP000295416">
    <property type="component" value="Unassembled WGS sequence"/>
</dbReference>
<evidence type="ECO:0000259" key="5">
    <source>
        <dbReference type="Pfam" id="PF22692"/>
    </source>
</evidence>
<dbReference type="GO" id="GO:0009425">
    <property type="term" value="C:bacterial-type flagellum basal body"/>
    <property type="evidence" value="ECO:0007669"/>
    <property type="project" value="UniProtKB-SubCell"/>
</dbReference>
<dbReference type="AlphaFoldDB" id="A0A4R2NE59"/>
<keyword evidence="7" id="KW-1185">Reference proteome</keyword>
<dbReference type="RefSeq" id="WP_132748329.1">
    <property type="nucleotide sequence ID" value="NZ_SLXK01000061.1"/>
</dbReference>
<evidence type="ECO:0000259" key="3">
    <source>
        <dbReference type="Pfam" id="PF00460"/>
    </source>
</evidence>
<evidence type="ECO:0000259" key="4">
    <source>
        <dbReference type="Pfam" id="PF06429"/>
    </source>
</evidence>
<dbReference type="NCBIfam" id="TIGR03506">
    <property type="entry name" value="FlgEFG_subfam"/>
    <property type="match status" value="1"/>
</dbReference>
<keyword evidence="2" id="KW-0975">Bacterial flagellum</keyword>
<dbReference type="GO" id="GO:0071978">
    <property type="term" value="P:bacterial-type flagellum-dependent swarming motility"/>
    <property type="evidence" value="ECO:0007669"/>
    <property type="project" value="TreeGrafter"/>
</dbReference>
<feature type="domain" description="Flagellar hook protein FlgE/F/G-like D1" evidence="5">
    <location>
        <begin position="113"/>
        <end position="174"/>
    </location>
</feature>
<dbReference type="Pfam" id="PF00460">
    <property type="entry name" value="Flg_bb_rod"/>
    <property type="match status" value="1"/>
</dbReference>
<keyword evidence="6" id="KW-0969">Cilium</keyword>
<dbReference type="InterPro" id="IPR019776">
    <property type="entry name" value="Flagellar_basal_body_rod_CS"/>
</dbReference>
<evidence type="ECO:0000256" key="2">
    <source>
        <dbReference type="RuleBase" id="RU362116"/>
    </source>
</evidence>
<dbReference type="EMBL" id="SLXK01000061">
    <property type="protein sequence ID" value="TCP19523.1"/>
    <property type="molecule type" value="Genomic_DNA"/>
</dbReference>
<keyword evidence="6" id="KW-0966">Cell projection</keyword>
<dbReference type="InterPro" id="IPR001444">
    <property type="entry name" value="Flag_bb_rod_N"/>
</dbReference>
<evidence type="ECO:0000313" key="7">
    <source>
        <dbReference type="Proteomes" id="UP000295416"/>
    </source>
</evidence>
<dbReference type="PANTHER" id="PTHR30435:SF19">
    <property type="entry name" value="FLAGELLAR BASAL-BODY ROD PROTEIN FLGG"/>
    <property type="match status" value="1"/>
</dbReference>